<protein>
    <recommendedName>
        <fullName evidence="5">Secreted protein</fullName>
    </recommendedName>
</protein>
<name>A0AA40FK56_9HYME</name>
<evidence type="ECO:0000256" key="2">
    <source>
        <dbReference type="SAM" id="SignalP"/>
    </source>
</evidence>
<organism evidence="3 4">
    <name type="scientific">Melipona bicolor</name>
    <dbReference type="NCBI Taxonomy" id="60889"/>
    <lineage>
        <taxon>Eukaryota</taxon>
        <taxon>Metazoa</taxon>
        <taxon>Ecdysozoa</taxon>
        <taxon>Arthropoda</taxon>
        <taxon>Hexapoda</taxon>
        <taxon>Insecta</taxon>
        <taxon>Pterygota</taxon>
        <taxon>Neoptera</taxon>
        <taxon>Endopterygota</taxon>
        <taxon>Hymenoptera</taxon>
        <taxon>Apocrita</taxon>
        <taxon>Aculeata</taxon>
        <taxon>Apoidea</taxon>
        <taxon>Anthophila</taxon>
        <taxon>Apidae</taxon>
        <taxon>Melipona</taxon>
    </lineage>
</organism>
<proteinExistence type="predicted"/>
<feature type="compositionally biased region" description="Basic and acidic residues" evidence="1">
    <location>
        <begin position="105"/>
        <end position="116"/>
    </location>
</feature>
<feature type="compositionally biased region" description="Basic residues" evidence="1">
    <location>
        <begin position="61"/>
        <end position="72"/>
    </location>
</feature>
<dbReference type="Proteomes" id="UP001177670">
    <property type="component" value="Unassembled WGS sequence"/>
</dbReference>
<feature type="region of interest" description="Disordered" evidence="1">
    <location>
        <begin position="58"/>
        <end position="78"/>
    </location>
</feature>
<feature type="region of interest" description="Disordered" evidence="1">
    <location>
        <begin position="93"/>
        <end position="116"/>
    </location>
</feature>
<accession>A0AA40FK56</accession>
<gene>
    <name evidence="3" type="ORF">K0M31_012218</name>
</gene>
<keyword evidence="2" id="KW-0732">Signal</keyword>
<evidence type="ECO:0000313" key="4">
    <source>
        <dbReference type="Proteomes" id="UP001177670"/>
    </source>
</evidence>
<evidence type="ECO:0008006" key="5">
    <source>
        <dbReference type="Google" id="ProtNLM"/>
    </source>
</evidence>
<feature type="chain" id="PRO_5041215520" description="Secreted protein" evidence="2">
    <location>
        <begin position="26"/>
        <end position="116"/>
    </location>
</feature>
<feature type="signal peptide" evidence="2">
    <location>
        <begin position="1"/>
        <end position="25"/>
    </location>
</feature>
<reference evidence="3" key="1">
    <citation type="submission" date="2021-10" db="EMBL/GenBank/DDBJ databases">
        <title>Melipona bicolor Genome sequencing and assembly.</title>
        <authorList>
            <person name="Araujo N.S."/>
            <person name="Arias M.C."/>
        </authorList>
    </citation>
    <scope>NUCLEOTIDE SEQUENCE</scope>
    <source>
        <strain evidence="3">USP_2M_L1-L4_2017</strain>
        <tissue evidence="3">Whole body</tissue>
    </source>
</reference>
<sequence length="116" mass="13473">MRSCIQTPFTYICFFFFFFVRKTSDMSVAHSCVLDQLSRTSCRSLSVCPARRSRIGEPVKRLKQKGKKNKKKTNGERPLFVTYTSCTIDANEKNEQKEKKKKNGKIREKKPLKAKS</sequence>
<keyword evidence="4" id="KW-1185">Reference proteome</keyword>
<dbReference type="AlphaFoldDB" id="A0AA40FK56"/>
<comment type="caution">
    <text evidence="3">The sequence shown here is derived from an EMBL/GenBank/DDBJ whole genome shotgun (WGS) entry which is preliminary data.</text>
</comment>
<evidence type="ECO:0000313" key="3">
    <source>
        <dbReference type="EMBL" id="KAK1120612.1"/>
    </source>
</evidence>
<evidence type="ECO:0000256" key="1">
    <source>
        <dbReference type="SAM" id="MobiDB-lite"/>
    </source>
</evidence>
<dbReference type="EMBL" id="JAHYIQ010000030">
    <property type="protein sequence ID" value="KAK1120612.1"/>
    <property type="molecule type" value="Genomic_DNA"/>
</dbReference>